<gene>
    <name evidence="2" type="ORF">GGR02_002971</name>
</gene>
<dbReference type="Pfam" id="PF01928">
    <property type="entry name" value="CYTH"/>
    <property type="match status" value="1"/>
</dbReference>
<dbReference type="PROSITE" id="PS51707">
    <property type="entry name" value="CYTH"/>
    <property type="match status" value="1"/>
</dbReference>
<evidence type="ECO:0000313" key="2">
    <source>
        <dbReference type="EMBL" id="MBB4075154.1"/>
    </source>
</evidence>
<dbReference type="RefSeq" id="WP_183185668.1">
    <property type="nucleotide sequence ID" value="NZ_BMNP01000026.1"/>
</dbReference>
<comment type="caution">
    <text evidence="2">The sequence shown here is derived from an EMBL/GenBank/DDBJ whole genome shotgun (WGS) entry which is preliminary data.</text>
</comment>
<dbReference type="InterPro" id="IPR023577">
    <property type="entry name" value="CYTH_domain"/>
</dbReference>
<protein>
    <submittedName>
        <fullName evidence="2">Uncharacterized protein YjbK</fullName>
    </submittedName>
</protein>
<dbReference type="PANTHER" id="PTHR34948">
    <property type="entry name" value="OS08G0299200 PROTEIN"/>
    <property type="match status" value="1"/>
</dbReference>
<organism evidence="2 3">
    <name type="scientific">Anoxybacteroides voinovskiense</name>
    <dbReference type="NCBI Taxonomy" id="230470"/>
    <lineage>
        <taxon>Bacteria</taxon>
        <taxon>Bacillati</taxon>
        <taxon>Bacillota</taxon>
        <taxon>Bacilli</taxon>
        <taxon>Bacillales</taxon>
        <taxon>Anoxybacillaceae</taxon>
        <taxon>Anoxybacteroides</taxon>
    </lineage>
</organism>
<dbReference type="EMBL" id="JACIDE010000026">
    <property type="protein sequence ID" value="MBB4075154.1"/>
    <property type="molecule type" value="Genomic_DNA"/>
</dbReference>
<sequence length="196" mass="22909">MRQEVEIEFKNMLTKDEFLRMKQAFHIDDDAFSYQENHYFDTPTFSLKEKGAALRIRMKQHTYTLTLKQTIEEGLLETHEPLTTEEAEMLLKGASAFPSEMAALLQSLGVVSNTIRYFGTLATYRAELPYEGGLLVLDHSLYLQTEDYEIEYEATDRVRGKAIFEQLLTTMNIPIRPTKNKIKRFYAKKYEAEEQR</sequence>
<dbReference type="Gene3D" id="2.40.320.10">
    <property type="entry name" value="Hypothetical Protein Pfu-838710-001"/>
    <property type="match status" value="1"/>
</dbReference>
<dbReference type="CDD" id="cd07762">
    <property type="entry name" value="CYTH-like_Pase_1"/>
    <property type="match status" value="1"/>
</dbReference>
<feature type="domain" description="CYTH" evidence="1">
    <location>
        <begin position="4"/>
        <end position="192"/>
    </location>
</feature>
<evidence type="ECO:0000259" key="1">
    <source>
        <dbReference type="PROSITE" id="PS51707"/>
    </source>
</evidence>
<dbReference type="PIRSF" id="PIRSF012526">
    <property type="entry name" value="CYTH_UCP012526"/>
    <property type="match status" value="1"/>
</dbReference>
<dbReference type="InterPro" id="IPR009195">
    <property type="entry name" value="Uncharacterised_YjbK"/>
</dbReference>
<dbReference type="SUPFAM" id="SSF55154">
    <property type="entry name" value="CYTH-like phosphatases"/>
    <property type="match status" value="1"/>
</dbReference>
<keyword evidence="3" id="KW-1185">Reference proteome</keyword>
<dbReference type="Proteomes" id="UP000559598">
    <property type="component" value="Unassembled WGS sequence"/>
</dbReference>
<dbReference type="AlphaFoldDB" id="A0A840DQ12"/>
<accession>A0A840DQ12</accession>
<name>A0A840DQ12_9BACL</name>
<dbReference type="PANTHER" id="PTHR34948:SF2">
    <property type="entry name" value="TRIPHOSPHATE TUNNEL METALLOENZYME 3"/>
    <property type="match status" value="1"/>
</dbReference>
<dbReference type="SMART" id="SM01118">
    <property type="entry name" value="CYTH"/>
    <property type="match status" value="1"/>
</dbReference>
<proteinExistence type="predicted"/>
<dbReference type="InterPro" id="IPR033469">
    <property type="entry name" value="CYTH-like_dom_sf"/>
</dbReference>
<reference evidence="2 3" key="1">
    <citation type="submission" date="2020-08" db="EMBL/GenBank/DDBJ databases">
        <title>Genomic Encyclopedia of Type Strains, Phase IV (KMG-IV): sequencing the most valuable type-strain genomes for metagenomic binning, comparative biology and taxonomic classification.</title>
        <authorList>
            <person name="Goeker M."/>
        </authorList>
    </citation>
    <scope>NUCLEOTIDE SEQUENCE [LARGE SCALE GENOMIC DNA]</scope>
    <source>
        <strain evidence="2 3">DSM 17075</strain>
    </source>
</reference>
<evidence type="ECO:0000313" key="3">
    <source>
        <dbReference type="Proteomes" id="UP000559598"/>
    </source>
</evidence>